<dbReference type="Proteomes" id="UP001501747">
    <property type="component" value="Unassembled WGS sequence"/>
</dbReference>
<proteinExistence type="predicted"/>
<sequence>MLGQPLHPMPTPSVRRYDTVKAISRSSRLVAALAATTGLLLTGCSTGAGQPNAAAIIGDKVISVAEVQRRIDGGLAAQDPTYLRLQAQNKLDLAGRGLLSVLIRLELLERLAQREGVQVDNSAVDSVIASFGGSLPENAFPAYDEQVLRERIRGDMLASEIGKKYANRTSVSFDLVVTDSREDAVAKAKQMAKGPAAAAQLVKDELAKKRQAGKNADFAFSRASSAIAASPIFATGANTVVAFPLPDESGQMEQTTPTSQWLVAYVHKRDTSTTTPPNPQAGQAGASAQAKLNGALGRGMASLLREEIGMQVNPRYGTWDLTNAQLVPSALEQATLQLKATTPRS</sequence>
<evidence type="ECO:0000313" key="1">
    <source>
        <dbReference type="EMBL" id="GAA3999755.1"/>
    </source>
</evidence>
<protein>
    <recommendedName>
        <fullName evidence="3">SurA-like protein</fullName>
    </recommendedName>
</protein>
<comment type="caution">
    <text evidence="1">The sequence shown here is derived from an EMBL/GenBank/DDBJ whole genome shotgun (WGS) entry which is preliminary data.</text>
</comment>
<keyword evidence="2" id="KW-1185">Reference proteome</keyword>
<accession>A0ABP7RMU5</accession>
<name>A0ABP7RMU5_9PSEU</name>
<dbReference type="Gene3D" id="1.10.4030.10">
    <property type="entry name" value="Porin chaperone SurA, peptide-binding domain"/>
    <property type="match status" value="1"/>
</dbReference>
<dbReference type="InterPro" id="IPR027304">
    <property type="entry name" value="Trigger_fact/SurA_dom_sf"/>
</dbReference>
<dbReference type="EMBL" id="BAABAL010000006">
    <property type="protein sequence ID" value="GAA3999755.1"/>
    <property type="molecule type" value="Genomic_DNA"/>
</dbReference>
<evidence type="ECO:0008006" key="3">
    <source>
        <dbReference type="Google" id="ProtNLM"/>
    </source>
</evidence>
<evidence type="ECO:0000313" key="2">
    <source>
        <dbReference type="Proteomes" id="UP001501747"/>
    </source>
</evidence>
<organism evidence="1 2">
    <name type="scientific">Allokutzneria multivorans</name>
    <dbReference type="NCBI Taxonomy" id="1142134"/>
    <lineage>
        <taxon>Bacteria</taxon>
        <taxon>Bacillati</taxon>
        <taxon>Actinomycetota</taxon>
        <taxon>Actinomycetes</taxon>
        <taxon>Pseudonocardiales</taxon>
        <taxon>Pseudonocardiaceae</taxon>
        <taxon>Allokutzneria</taxon>
    </lineage>
</organism>
<dbReference type="SUPFAM" id="SSF109998">
    <property type="entry name" value="Triger factor/SurA peptide-binding domain-like"/>
    <property type="match status" value="1"/>
</dbReference>
<reference evidence="2" key="1">
    <citation type="journal article" date="2019" name="Int. J. Syst. Evol. Microbiol.">
        <title>The Global Catalogue of Microorganisms (GCM) 10K type strain sequencing project: providing services to taxonomists for standard genome sequencing and annotation.</title>
        <authorList>
            <consortium name="The Broad Institute Genomics Platform"/>
            <consortium name="The Broad Institute Genome Sequencing Center for Infectious Disease"/>
            <person name="Wu L."/>
            <person name="Ma J."/>
        </authorList>
    </citation>
    <scope>NUCLEOTIDE SEQUENCE [LARGE SCALE GENOMIC DNA]</scope>
    <source>
        <strain evidence="2">JCM 17342</strain>
    </source>
</reference>
<gene>
    <name evidence="1" type="ORF">GCM10022247_20080</name>
</gene>